<dbReference type="InterPro" id="IPR005733">
    <property type="entry name" value="TopoI_bac-type"/>
</dbReference>
<feature type="active site" description="O-(5'-phospho-DNA)-tyrosine intermediate" evidence="10">
    <location>
        <position position="298"/>
    </location>
</feature>
<dbReference type="CDD" id="cd03363">
    <property type="entry name" value="TOPRIM_TopoIA_TopoI"/>
    <property type="match status" value="1"/>
</dbReference>
<dbReference type="GO" id="GO:0008270">
    <property type="term" value="F:zinc ion binding"/>
    <property type="evidence" value="ECO:0007669"/>
    <property type="project" value="UniProtKB-KW"/>
</dbReference>
<evidence type="ECO:0000256" key="5">
    <source>
        <dbReference type="ARBA" id="ARBA00022833"/>
    </source>
</evidence>
<evidence type="ECO:0000256" key="2">
    <source>
        <dbReference type="ARBA" id="ARBA00009446"/>
    </source>
</evidence>
<dbReference type="InterPro" id="IPR013826">
    <property type="entry name" value="Topo_IA_cen_sub3"/>
</dbReference>
<feature type="site" description="Interaction with DNA" evidence="10">
    <location>
        <position position="148"/>
    </location>
</feature>
<dbReference type="GO" id="GO:0006265">
    <property type="term" value="P:DNA topological change"/>
    <property type="evidence" value="ECO:0007669"/>
    <property type="project" value="UniProtKB-UniRule"/>
</dbReference>
<dbReference type="RefSeq" id="WP_338605049.1">
    <property type="nucleotide sequence ID" value="NZ_AP028679.1"/>
</dbReference>
<dbReference type="GO" id="GO:0003917">
    <property type="term" value="F:DNA topoisomerase type I (single strand cut, ATP-independent) activity"/>
    <property type="evidence" value="ECO:0007669"/>
    <property type="project" value="UniProtKB-UniRule"/>
</dbReference>
<feature type="site" description="Interaction with DNA" evidence="10">
    <location>
        <position position="139"/>
    </location>
</feature>
<dbReference type="InterPro" id="IPR013498">
    <property type="entry name" value="Topo_IA_Znf"/>
</dbReference>
<accession>A0AAU9EUC5</accession>
<dbReference type="SUPFAM" id="SSF57783">
    <property type="entry name" value="Zinc beta-ribbon"/>
    <property type="match status" value="4"/>
</dbReference>
<evidence type="ECO:0000256" key="4">
    <source>
        <dbReference type="ARBA" id="ARBA00022771"/>
    </source>
</evidence>
<dbReference type="InterPro" id="IPR034149">
    <property type="entry name" value="TOPRIM_TopoI"/>
</dbReference>
<dbReference type="InterPro" id="IPR013825">
    <property type="entry name" value="Topo_IA_cen_sub2"/>
</dbReference>
<dbReference type="GO" id="GO:0005694">
    <property type="term" value="C:chromosome"/>
    <property type="evidence" value="ECO:0007669"/>
    <property type="project" value="InterPro"/>
</dbReference>
<dbReference type="Pfam" id="PF01131">
    <property type="entry name" value="Topoisom_bac"/>
    <property type="match status" value="1"/>
</dbReference>
<evidence type="ECO:0000256" key="9">
    <source>
        <dbReference type="ARBA" id="ARBA00023235"/>
    </source>
</evidence>
<dbReference type="PROSITE" id="PS50880">
    <property type="entry name" value="TOPRIM"/>
    <property type="match status" value="1"/>
</dbReference>
<dbReference type="HAMAP" id="MF_00952">
    <property type="entry name" value="Topoisom_1_prok"/>
    <property type="match status" value="1"/>
</dbReference>
<feature type="region of interest" description="Interaction with DNA" evidence="10">
    <location>
        <begin position="163"/>
        <end position="168"/>
    </location>
</feature>
<dbReference type="InterPro" id="IPR013824">
    <property type="entry name" value="Topo_IA_cen_sub1"/>
</dbReference>
<sequence>MAKNLLIVESPAKARTIKKYLGNDFSVKASVGHVVDLPKKRLGVDLDKEFTPEYQVIKGKEKVVRELKKAAESAQEVYLAPDPDREGEAIAWHIAHQLGRPLDSYHRVLFHELTKDAIKKAVAEPVHLDPHRYDSQQARRILDRLVGYQISPLLWEKVRGGLSAGRVQSVALRLIVERERAIQAFEAREYWSVTAALAGDQPPRFSAKLVEVGGKKFEPGNEAEAMAGVAAIQSGPFTVAKINKRQVKRRPAPPFITSTLQQEAYRKLGFTTKKTMTLAQKLYEGKETGEGAVGLITYMRTDSTRLAQPAVAEARDIIGERYGAEYVPPKPNVYKSRSGAQDAHEAIRPTSGARAPEDMTKYLSGDELKLYRLIWQRFLASQMAPALYDRTQADIASGTGVLRANGQIKTFPGFTAVYEEGKDQGDEVEQEGLLPPLAQGQELKLEGIEPKQHFTQPPPRFSEASLVKELEEKGIGRPSTYSAILSTLVDRKYVSKVKRQLAPTEMGLVVNDLLVESFPQIMEVDFTAQLEQSLDQVEEGKRDWRKLLDDFYGPFARALDEAKSTMRQVKGKGLITDVDCPECGKKMAIRLGKHGEFLACSGYPECKTTFDFSRDEKGNIIPDEPAPDPGIACEKCGAPMAVKKGRYGPFLACTAYPKCSHILPLDENGQAMEKPAAEPLGEDCPKCGEPLVIKPTRSGGRFISCSGYPKCRYSRGLPVGVACPKCGGEIVEKRSRRGKNFYGCDNYPKCDYATWSKPVAKACPACGHPFVVEKKKGVGTVCPECKAEQD</sequence>
<dbReference type="Proteomes" id="UP001366166">
    <property type="component" value="Chromosome"/>
</dbReference>
<feature type="site" description="Interaction with DNA" evidence="10">
    <location>
        <position position="155"/>
    </location>
</feature>
<dbReference type="SMART" id="SM00493">
    <property type="entry name" value="TOPRIM"/>
    <property type="match status" value="1"/>
</dbReference>
<dbReference type="PROSITE" id="PS52039">
    <property type="entry name" value="TOPO_IA_2"/>
    <property type="match status" value="1"/>
</dbReference>
<dbReference type="InterPro" id="IPR023406">
    <property type="entry name" value="Topo_IA_AS"/>
</dbReference>
<keyword evidence="9 10" id="KW-0413">Isomerase</keyword>
<name>A0AAU9EUC5_9BACT</name>
<evidence type="ECO:0000313" key="14">
    <source>
        <dbReference type="Proteomes" id="UP001366166"/>
    </source>
</evidence>
<evidence type="ECO:0000313" key="13">
    <source>
        <dbReference type="EMBL" id="BEQ13393.1"/>
    </source>
</evidence>
<dbReference type="InterPro" id="IPR023405">
    <property type="entry name" value="Topo_IA_core_domain"/>
</dbReference>
<evidence type="ECO:0000259" key="12">
    <source>
        <dbReference type="PROSITE" id="PS52039"/>
    </source>
</evidence>
<reference evidence="14" key="1">
    <citation type="journal article" date="2023" name="Arch. Microbiol.">
        <title>Desulfoferula mesophilus gen. nov. sp. nov., a mesophilic sulfate-reducing bacterium isolated from a brackish lake sediment.</title>
        <authorList>
            <person name="Watanabe T."/>
            <person name="Yabe T."/>
            <person name="Tsuji J.M."/>
            <person name="Fukui M."/>
        </authorList>
    </citation>
    <scope>NUCLEOTIDE SEQUENCE [LARGE SCALE GENOMIC DNA]</scope>
    <source>
        <strain evidence="14">12FAK</strain>
    </source>
</reference>
<gene>
    <name evidence="10 13" type="primary">topA</name>
    <name evidence="13" type="ORF">FAK_04590</name>
</gene>
<feature type="domain" description="Toprim" evidence="11">
    <location>
        <begin position="3"/>
        <end position="113"/>
    </location>
</feature>
<keyword evidence="8 10" id="KW-0238">DNA-binding</keyword>
<dbReference type="PROSITE" id="PS00396">
    <property type="entry name" value="TOPO_IA_1"/>
    <property type="match status" value="1"/>
</dbReference>
<comment type="catalytic activity">
    <reaction evidence="1 10">
        <text>ATP-independent breakage of single-stranded DNA, followed by passage and rejoining.</text>
        <dbReference type="EC" id="5.6.2.1"/>
    </reaction>
</comment>
<dbReference type="GO" id="GO:0003677">
    <property type="term" value="F:DNA binding"/>
    <property type="evidence" value="ECO:0007669"/>
    <property type="project" value="UniProtKB-KW"/>
</dbReference>
<dbReference type="SUPFAM" id="SSF56712">
    <property type="entry name" value="Prokaryotic type I DNA topoisomerase"/>
    <property type="match status" value="1"/>
</dbReference>
<dbReference type="InterPro" id="IPR006171">
    <property type="entry name" value="TOPRIM_dom"/>
</dbReference>
<feature type="domain" description="Topo IA-type catalytic" evidence="12">
    <location>
        <begin position="129"/>
        <end position="559"/>
    </location>
</feature>
<evidence type="ECO:0000256" key="7">
    <source>
        <dbReference type="ARBA" id="ARBA00023029"/>
    </source>
</evidence>
<feature type="site" description="Interaction with DNA" evidence="10">
    <location>
        <position position="140"/>
    </location>
</feature>
<dbReference type="InterPro" id="IPR003602">
    <property type="entry name" value="Topo_IA_DNA-bd_dom"/>
</dbReference>
<feature type="site" description="Interaction with DNA" evidence="10">
    <location>
        <position position="33"/>
    </location>
</feature>
<evidence type="ECO:0000256" key="1">
    <source>
        <dbReference type="ARBA" id="ARBA00000213"/>
    </source>
</evidence>
<dbReference type="Pfam" id="PF01751">
    <property type="entry name" value="Toprim"/>
    <property type="match status" value="1"/>
</dbReference>
<dbReference type="SMART" id="SM00436">
    <property type="entry name" value="TOP1Bc"/>
    <property type="match status" value="1"/>
</dbReference>
<dbReference type="Gene3D" id="3.30.65.10">
    <property type="entry name" value="Bacterial Topoisomerase I, domain 1"/>
    <property type="match status" value="4"/>
</dbReference>
<dbReference type="Gene3D" id="2.70.20.10">
    <property type="entry name" value="Topoisomerase I, domain 3"/>
    <property type="match status" value="1"/>
</dbReference>
<dbReference type="InterPro" id="IPR003601">
    <property type="entry name" value="Topo_IA_2"/>
</dbReference>
<dbReference type="PRINTS" id="PR00417">
    <property type="entry name" value="PRTPISMRASEI"/>
</dbReference>
<proteinExistence type="inferred from homology"/>
<keyword evidence="7 10" id="KW-0799">Topoisomerase</keyword>
<organism evidence="13 14">
    <name type="scientific">Desulfoferula mesophila</name>
    <dbReference type="NCBI Taxonomy" id="3058419"/>
    <lineage>
        <taxon>Bacteria</taxon>
        <taxon>Pseudomonadati</taxon>
        <taxon>Thermodesulfobacteriota</taxon>
        <taxon>Desulfarculia</taxon>
        <taxon>Desulfarculales</taxon>
        <taxon>Desulfarculaceae</taxon>
        <taxon>Desulfoferula</taxon>
    </lineage>
</organism>
<dbReference type="Pfam" id="PF01396">
    <property type="entry name" value="Zn_ribbon_Top1"/>
    <property type="match status" value="4"/>
</dbReference>
<dbReference type="EMBL" id="AP028679">
    <property type="protein sequence ID" value="BEQ13393.1"/>
    <property type="molecule type" value="Genomic_DNA"/>
</dbReference>
<feature type="site" description="Interaction with DNA" evidence="10">
    <location>
        <position position="491"/>
    </location>
</feature>
<evidence type="ECO:0000256" key="3">
    <source>
        <dbReference type="ARBA" id="ARBA00022723"/>
    </source>
</evidence>
<dbReference type="CDD" id="cd00186">
    <property type="entry name" value="TOP1Ac"/>
    <property type="match status" value="1"/>
</dbReference>
<dbReference type="Gene3D" id="3.40.50.140">
    <property type="match status" value="1"/>
</dbReference>
<dbReference type="SMART" id="SM00437">
    <property type="entry name" value="TOP1Ac"/>
    <property type="match status" value="1"/>
</dbReference>
<dbReference type="Gene3D" id="1.10.460.10">
    <property type="entry name" value="Topoisomerase I, domain 2"/>
    <property type="match status" value="1"/>
</dbReference>
<dbReference type="PANTHER" id="PTHR42785">
    <property type="entry name" value="DNA TOPOISOMERASE, TYPE IA, CORE"/>
    <property type="match status" value="1"/>
</dbReference>
<evidence type="ECO:0000256" key="10">
    <source>
        <dbReference type="HAMAP-Rule" id="MF_00952"/>
    </source>
</evidence>
<evidence type="ECO:0000256" key="8">
    <source>
        <dbReference type="ARBA" id="ARBA00023125"/>
    </source>
</evidence>
<dbReference type="InterPro" id="IPR028612">
    <property type="entry name" value="Topoisom_1_IA"/>
</dbReference>
<dbReference type="NCBIfam" id="TIGR01051">
    <property type="entry name" value="topA_bact"/>
    <property type="match status" value="1"/>
</dbReference>
<keyword evidence="5" id="KW-0862">Zinc</keyword>
<keyword evidence="6" id="KW-0460">Magnesium</keyword>
<dbReference type="AlphaFoldDB" id="A0AAU9EUC5"/>
<comment type="function">
    <text evidence="10">Releases the supercoiling and torsional tension of DNA, which is introduced during the DNA replication and transcription, by transiently cleaving and rejoining one strand of the DNA duplex. Introduces a single-strand break via transesterification at a target site in duplex DNA. The scissile phosphodiester is attacked by the catalytic tyrosine of the enzyme, resulting in the formation of a DNA-(5'-phosphotyrosyl)-enzyme intermediate and the expulsion of a 3'-OH DNA strand. The free DNA strand then undergoes passage around the unbroken strand, thus removing DNA supercoils. Finally, in the religation step, the DNA 3'-OH attacks the covalent intermediate to expel the active-site tyrosine and restore the DNA phosphodiester backbone.</text>
</comment>
<dbReference type="Gene3D" id="1.10.290.10">
    <property type="entry name" value="Topoisomerase I, domain 4"/>
    <property type="match status" value="1"/>
</dbReference>
<comment type="similarity">
    <text evidence="2 10">Belongs to the type IA topoisomerase family.</text>
</comment>
<comment type="subunit">
    <text evidence="10">Monomer.</text>
</comment>
<dbReference type="InterPro" id="IPR013497">
    <property type="entry name" value="Topo_IA_cen"/>
</dbReference>
<dbReference type="KEGG" id="dmp:FAK_04590"/>
<feature type="site" description="Interaction with DNA" evidence="10">
    <location>
        <position position="143"/>
    </location>
</feature>
<dbReference type="InterPro" id="IPR000380">
    <property type="entry name" value="Topo_IA"/>
</dbReference>
<keyword evidence="4" id="KW-0863">Zinc-finger</keyword>
<dbReference type="PANTHER" id="PTHR42785:SF1">
    <property type="entry name" value="DNA TOPOISOMERASE"/>
    <property type="match status" value="1"/>
</dbReference>
<evidence type="ECO:0000259" key="11">
    <source>
        <dbReference type="PROSITE" id="PS50880"/>
    </source>
</evidence>
<evidence type="ECO:0000256" key="6">
    <source>
        <dbReference type="ARBA" id="ARBA00022842"/>
    </source>
</evidence>
<protein>
    <recommendedName>
        <fullName evidence="10">DNA topoisomerase 1</fullName>
        <ecNumber evidence="10">5.6.2.1</ecNumber>
    </recommendedName>
    <alternativeName>
        <fullName evidence="10">DNA topoisomerase I</fullName>
    </alternativeName>
</protein>
<dbReference type="EC" id="5.6.2.1" evidence="10"/>
<keyword evidence="14" id="KW-1185">Reference proteome</keyword>
<feature type="site" description="Interaction with DNA" evidence="10">
    <location>
        <position position="300"/>
    </location>
</feature>
<keyword evidence="3" id="KW-0479">Metal-binding</keyword>